<name>A0ABQ5Q2V6_9BACT</name>
<comment type="caution">
    <text evidence="2">The sequence shown here is derived from an EMBL/GenBank/DDBJ whole genome shotgun (WGS) entry which is preliminary data.</text>
</comment>
<dbReference type="EMBL" id="BSDD01000001">
    <property type="protein sequence ID" value="GLH68943.1"/>
    <property type="molecule type" value="Genomic_DNA"/>
</dbReference>
<proteinExistence type="predicted"/>
<protein>
    <recommendedName>
        <fullName evidence="4">Peptidase</fullName>
    </recommendedName>
</protein>
<dbReference type="InterPro" id="IPR032307">
    <property type="entry name" value="PepSY_TM-like_2"/>
</dbReference>
<dbReference type="PANTHER" id="PTHR40115">
    <property type="entry name" value="INNER MEMBRANE PROTEIN WITH PEPSY TM HELIX"/>
    <property type="match status" value="1"/>
</dbReference>
<dbReference type="Pfam" id="PF16357">
    <property type="entry name" value="PepSY_TM_like_2"/>
    <property type="match status" value="1"/>
</dbReference>
<reference evidence="2 3" key="1">
    <citation type="journal article" date="2023" name="Antonie Van Leeuwenhoek">
        <title>Mesoterricola silvestris gen. nov., sp. nov., Mesoterricola sediminis sp. nov., Geothrix oryzae sp. nov., Geothrix edaphica sp. nov., Geothrix rubra sp. nov., and Geothrix limicola sp. nov., six novel members of Acidobacteriota isolated from soils.</title>
        <authorList>
            <person name="Itoh H."/>
            <person name="Sugisawa Y."/>
            <person name="Mise K."/>
            <person name="Xu Z."/>
            <person name="Kuniyasu M."/>
            <person name="Ushijima N."/>
            <person name="Kawano K."/>
            <person name="Kobayashi E."/>
            <person name="Shiratori Y."/>
            <person name="Masuda Y."/>
            <person name="Senoo K."/>
        </authorList>
    </citation>
    <scope>NUCLEOTIDE SEQUENCE [LARGE SCALE GENOMIC DNA]</scope>
    <source>
        <strain evidence="2 3">Red803</strain>
    </source>
</reference>
<evidence type="ECO:0008006" key="4">
    <source>
        <dbReference type="Google" id="ProtNLM"/>
    </source>
</evidence>
<keyword evidence="3" id="KW-1185">Reference proteome</keyword>
<feature type="transmembrane region" description="Helical" evidence="1">
    <location>
        <begin position="196"/>
        <end position="214"/>
    </location>
</feature>
<evidence type="ECO:0000313" key="3">
    <source>
        <dbReference type="Proteomes" id="UP001165089"/>
    </source>
</evidence>
<keyword evidence="1" id="KW-0472">Membrane</keyword>
<feature type="transmembrane region" description="Helical" evidence="1">
    <location>
        <begin position="166"/>
        <end position="190"/>
    </location>
</feature>
<evidence type="ECO:0000256" key="1">
    <source>
        <dbReference type="SAM" id="Phobius"/>
    </source>
</evidence>
<dbReference type="Proteomes" id="UP001165089">
    <property type="component" value="Unassembled WGS sequence"/>
</dbReference>
<gene>
    <name evidence="2" type="ORF">GETHPA_04760</name>
</gene>
<accession>A0ABQ5Q2V6</accession>
<dbReference type="PANTHER" id="PTHR40115:SF1">
    <property type="entry name" value="INNER MEMBRANE PROTEIN WITH PEPSY TM HELIX"/>
    <property type="match status" value="1"/>
</dbReference>
<keyword evidence="1" id="KW-1133">Transmembrane helix</keyword>
<feature type="transmembrane region" description="Helical" evidence="1">
    <location>
        <begin position="27"/>
        <end position="48"/>
    </location>
</feature>
<keyword evidence="1" id="KW-0812">Transmembrane</keyword>
<organism evidence="2 3">
    <name type="scientific">Geothrix rubra</name>
    <dbReference type="NCBI Taxonomy" id="2927977"/>
    <lineage>
        <taxon>Bacteria</taxon>
        <taxon>Pseudomonadati</taxon>
        <taxon>Acidobacteriota</taxon>
        <taxon>Holophagae</taxon>
        <taxon>Holophagales</taxon>
        <taxon>Holophagaceae</taxon>
        <taxon>Geothrix</taxon>
    </lineage>
</organism>
<sequence>MMAVMTSNTASRPDSRRGTFLRNLRRFHAWVGLSGAAFGLLFGLTGFLQNHRAVMKIEAGQVEEHKVQIQLDQAPATIEELAGTLASRFGVPMSRVRWRVLPPRPARFGGQEVKAAEQWLVMVTGHAHFARATYLPGNRTVDLERGDANLVETLERLHKAEGGQAGWILLTDCFAGGLVFMTLSGTLLWTRLAGPRLLSAALALGGLVAAILVASRAW</sequence>
<evidence type="ECO:0000313" key="2">
    <source>
        <dbReference type="EMBL" id="GLH68943.1"/>
    </source>
</evidence>